<evidence type="ECO:0000313" key="2">
    <source>
        <dbReference type="EMBL" id="GFP31279.1"/>
    </source>
</evidence>
<comment type="caution">
    <text evidence="2">The sequence shown here is derived from an EMBL/GenBank/DDBJ whole genome shotgun (WGS) entry which is preliminary data.</text>
</comment>
<feature type="region of interest" description="Disordered" evidence="1">
    <location>
        <begin position="1"/>
        <end position="32"/>
    </location>
</feature>
<keyword evidence="3" id="KW-1185">Reference proteome</keyword>
<gene>
    <name evidence="2" type="ORF">HKBW3S34_02198</name>
</gene>
<evidence type="ECO:0000256" key="1">
    <source>
        <dbReference type="SAM" id="MobiDB-lite"/>
    </source>
</evidence>
<reference evidence="2 3" key="1">
    <citation type="journal article" date="2020" name="Front. Microbiol.">
        <title>Single-cell genomics of novel Actinobacteria with the Wood-Ljungdahl pathway discovered in a serpentinizing system.</title>
        <authorList>
            <person name="Merino N."/>
            <person name="Kawai M."/>
            <person name="Boyd E.S."/>
            <person name="Colman D.R."/>
            <person name="McGlynn S.E."/>
            <person name="Nealson K.H."/>
            <person name="Kurokawa K."/>
            <person name="Hongoh Y."/>
        </authorList>
    </citation>
    <scope>NUCLEOTIDE SEQUENCE [LARGE SCALE GENOMIC DNA]</scope>
    <source>
        <strain evidence="2 3">S34</strain>
    </source>
</reference>
<sequence length="32" mass="3260">MGKPARGNALASMSESIGYGGEPGELKHLSTL</sequence>
<dbReference type="EMBL" id="BLRZ01000238">
    <property type="protein sequence ID" value="GFP31279.1"/>
    <property type="molecule type" value="Genomic_DNA"/>
</dbReference>
<dbReference type="AlphaFoldDB" id="A0A6V8PEZ2"/>
<evidence type="ECO:0000313" key="3">
    <source>
        <dbReference type="Proteomes" id="UP000588083"/>
    </source>
</evidence>
<name>A0A6V8PEZ2_9ACTN</name>
<accession>A0A6V8PEZ2</accession>
<dbReference type="Proteomes" id="UP000588083">
    <property type="component" value="Unassembled WGS sequence"/>
</dbReference>
<proteinExistence type="predicted"/>
<organism evidence="2 3">
    <name type="scientific">Candidatus Hakubella thermalkaliphila</name>
    <dbReference type="NCBI Taxonomy" id="2754717"/>
    <lineage>
        <taxon>Bacteria</taxon>
        <taxon>Bacillati</taxon>
        <taxon>Actinomycetota</taxon>
        <taxon>Actinomycetota incertae sedis</taxon>
        <taxon>Candidatus Hakubellales</taxon>
        <taxon>Candidatus Hakubellaceae</taxon>
        <taxon>Candidatus Hakubella</taxon>
    </lineage>
</organism>
<feature type="non-terminal residue" evidence="2">
    <location>
        <position position="32"/>
    </location>
</feature>
<protein>
    <submittedName>
        <fullName evidence="2">Uncharacterized protein</fullName>
    </submittedName>
</protein>